<dbReference type="CDD" id="cd00684">
    <property type="entry name" value="Terpene_cyclase_plant_C1"/>
    <property type="match status" value="1"/>
</dbReference>
<evidence type="ECO:0000256" key="1">
    <source>
        <dbReference type="ARBA" id="ARBA00001946"/>
    </source>
</evidence>
<dbReference type="InterPro" id="IPR008930">
    <property type="entry name" value="Terpenoid_cyclase/PrenylTrfase"/>
</dbReference>
<dbReference type="AlphaFoldDB" id="A0A8U0D882"/>
<dbReference type="SFLD" id="SFLDG01019">
    <property type="entry name" value="Terpene_Cyclase_Like_1_C_Termi"/>
    <property type="match status" value="1"/>
</dbReference>
<organism evidence="7">
    <name type="scientific">Leucodon julaceus</name>
    <dbReference type="NCBI Taxonomy" id="129283"/>
    <lineage>
        <taxon>Eukaryota</taxon>
        <taxon>Viridiplantae</taxon>
        <taxon>Streptophyta</taxon>
        <taxon>Embryophyta</taxon>
        <taxon>Bryophyta</taxon>
        <taxon>Bryophytina</taxon>
        <taxon>Bryopsida</taxon>
        <taxon>Bryidae</taxon>
        <taxon>Hypnanae</taxon>
        <taxon>Hypnales</taxon>
        <taxon>Leucodontaceae</taxon>
        <taxon>Leucodon</taxon>
    </lineage>
</organism>
<dbReference type="Pfam" id="PF01397">
    <property type="entry name" value="Terpene_synth"/>
    <property type="match status" value="1"/>
</dbReference>
<evidence type="ECO:0000259" key="6">
    <source>
        <dbReference type="Pfam" id="PF03936"/>
    </source>
</evidence>
<dbReference type="Pfam" id="PF03936">
    <property type="entry name" value="Terpene_synth_C"/>
    <property type="match status" value="1"/>
</dbReference>
<evidence type="ECO:0000313" key="7">
    <source>
        <dbReference type="EMBL" id="UPQ49778.1"/>
    </source>
</evidence>
<dbReference type="InterPro" id="IPR050148">
    <property type="entry name" value="Terpene_synthase-like"/>
</dbReference>
<comment type="cofactor">
    <cofactor evidence="1">
        <name>Mg(2+)</name>
        <dbReference type="ChEBI" id="CHEBI:18420"/>
    </cofactor>
</comment>
<dbReference type="PANTHER" id="PTHR31739">
    <property type="entry name" value="ENT-COPALYL DIPHOSPHATE SYNTHASE, CHLOROPLASTIC"/>
    <property type="match status" value="1"/>
</dbReference>
<dbReference type="InterPro" id="IPR008949">
    <property type="entry name" value="Isoprenoid_synthase_dom_sf"/>
</dbReference>
<feature type="domain" description="Terpene synthase metal-binding" evidence="6">
    <location>
        <begin position="568"/>
        <end position="804"/>
    </location>
</feature>
<dbReference type="InterPro" id="IPR001906">
    <property type="entry name" value="Terpene_synth_N"/>
</dbReference>
<dbReference type="Gene3D" id="1.10.600.10">
    <property type="entry name" value="Farnesyl Diphosphate Synthase"/>
    <property type="match status" value="1"/>
</dbReference>
<evidence type="ECO:0000256" key="2">
    <source>
        <dbReference type="ARBA" id="ARBA00022723"/>
    </source>
</evidence>
<dbReference type="SFLD" id="SFLDG01605">
    <property type="entry name" value="Terpene_Cyclase_Like_1_N-term"/>
    <property type="match status" value="1"/>
</dbReference>
<dbReference type="InterPro" id="IPR005630">
    <property type="entry name" value="Terpene_synthase_metal-bd"/>
</dbReference>
<dbReference type="InterPro" id="IPR036965">
    <property type="entry name" value="Terpene_synth_N_sf"/>
</dbReference>
<dbReference type="InterPro" id="IPR044814">
    <property type="entry name" value="Terpene_cyclase_plant_C1"/>
</dbReference>
<dbReference type="GO" id="GO:0000287">
    <property type="term" value="F:magnesium ion binding"/>
    <property type="evidence" value="ECO:0007669"/>
    <property type="project" value="InterPro"/>
</dbReference>
<dbReference type="FunFam" id="1.50.10.130:FF:000002">
    <property type="entry name" value="Ent-copalyl diphosphate synthase, chloroplastic"/>
    <property type="match status" value="1"/>
</dbReference>
<keyword evidence="3" id="KW-0460">Magnesium</keyword>
<dbReference type="PANTHER" id="PTHR31739:SF4">
    <property type="entry name" value="ENT-COPALYL DIPHOSPHATE SYNTHASE, CHLOROPLASTIC"/>
    <property type="match status" value="1"/>
</dbReference>
<protein>
    <submittedName>
        <fullName evidence="7">Ent-kaurene synthase</fullName>
    </submittedName>
</protein>
<name>A0A8U0D882_9BRYO</name>
<evidence type="ECO:0000256" key="3">
    <source>
        <dbReference type="ARBA" id="ARBA00022842"/>
    </source>
</evidence>
<accession>A0A8U0D882</accession>
<feature type="region of interest" description="Disordered" evidence="4">
    <location>
        <begin position="37"/>
        <end position="58"/>
    </location>
</feature>
<sequence length="863" mass="98676">MQEYFRGQPLRLSTASFPVVLQKRCLQAVEAVLQRSPGNSSYSRVPGTQSSNSATNNHLHAAPPIQKAPEFKQKYHNEIQTSNLNASDLWLETLLRAERFSQKPTENEQMNEWIEEIKDYFRSMSLGEISVSAYDTAWVARVPALDGSPGPQFPKCLQWIVDHQLPDGDWGEPALFLGFDRACSTLACIIALQTWGVGATNVELGMKFLQSNIQKMEDDDAAHMPAGFEIVFPAMLDDAKALGLDLPYDAPILQQISAERKKKMNKIPMEIVHKYPSTLLHSLEGLHRDVDWTKLLKLQSANGSFLFSPASTACALMYTQDPKCLHYLEDILAKFNHAVPNVYPVDLFEHLWIVDRLERLGISRYFQREIRECLQYVHKYWKDYGIGWASNSMVQDVDDTAMGFRLLRTHGFDVNEDCFRQFYKDGEFFCFAGQTGQAVTGMFNLARAAQTMFPGEALLHKARQFTRHFLQAKHEKQECHDKWIITKDLAGEVEYALTFPWTASLPRLEHRTYLDQYCPDDIWIGKTLYRMPFVTNSVFLQLAQADFNLCQALHKRELEQVIRWNASCQFSDLEFARQKSVECFFSAAATMFEPEMAPARMVWTRCCVLTTVLDDYFDDGSATLGELRMFLEAVRRWDPRLVKELSDRAKILFSGLYKTVNAIANEAHIAQNRDVSHHLRHYWDRWLTSCLTEAEWVAAGYTPSFGEYMDVANVSIALEPIVRTTLFFAGHSLDEAVLDSRDYHNVMHLVNHVGRILNDIQGMKRESSQGKKSSVQIYMLEHPEVRTEAEAITQLQESVDSTMQQLTYEVLRFTALPSACKRIHFNTARIMHAFYRDCDGFSSATAMAGLVKKVLFESVPETS</sequence>
<feature type="domain" description="Terpene synthase N-terminal" evidence="5">
    <location>
        <begin position="291"/>
        <end position="497"/>
    </location>
</feature>
<dbReference type="SUPFAM" id="SSF48576">
    <property type="entry name" value="Terpenoid synthases"/>
    <property type="match status" value="1"/>
</dbReference>
<dbReference type="FunFam" id="1.10.600.10:FF:000005">
    <property type="entry name" value="Ent-kaur-16-ene synthase, chloroplastic"/>
    <property type="match status" value="1"/>
</dbReference>
<proteinExistence type="evidence at transcript level"/>
<dbReference type="SFLD" id="SFLDS00005">
    <property type="entry name" value="Isoprenoid_Synthase_Type_I"/>
    <property type="match status" value="1"/>
</dbReference>
<reference evidence="7" key="1">
    <citation type="journal article" date="2022" name="Proc. Natl. Acad. Sci. U.S.A.">
        <title>Origin and early evolution of the plant terpene synthase family.</title>
        <authorList>
            <person name="Jia Q."/>
            <person name="Brown R."/>
            <person name="Koellner T.G."/>
            <person name="Fu J."/>
            <person name="Chen X."/>
            <person name="Wong G.K.-S."/>
            <person name="Gershenzon J."/>
            <person name="Peters R.J."/>
            <person name="Chen F."/>
        </authorList>
    </citation>
    <scope>NUCLEOTIDE SEQUENCE</scope>
</reference>
<dbReference type="Gene3D" id="1.50.10.130">
    <property type="entry name" value="Terpene synthase, N-terminal domain"/>
    <property type="match status" value="1"/>
</dbReference>
<evidence type="ECO:0000256" key="4">
    <source>
        <dbReference type="SAM" id="MobiDB-lite"/>
    </source>
</evidence>
<dbReference type="SUPFAM" id="SSF48239">
    <property type="entry name" value="Terpenoid cyclases/Protein prenyltransferases"/>
    <property type="match status" value="2"/>
</dbReference>
<dbReference type="GO" id="GO:0010333">
    <property type="term" value="F:terpene synthase activity"/>
    <property type="evidence" value="ECO:0007669"/>
    <property type="project" value="InterPro"/>
</dbReference>
<dbReference type="SFLD" id="SFLDG01014">
    <property type="entry name" value="Terpene_Cyclase_Like_1_N-term"/>
    <property type="match status" value="1"/>
</dbReference>
<dbReference type="Gene3D" id="1.50.10.160">
    <property type="match status" value="1"/>
</dbReference>
<dbReference type="GO" id="GO:0016102">
    <property type="term" value="P:diterpenoid biosynthetic process"/>
    <property type="evidence" value="ECO:0007669"/>
    <property type="project" value="InterPro"/>
</dbReference>
<keyword evidence="2" id="KW-0479">Metal-binding</keyword>
<dbReference type="InterPro" id="IPR034741">
    <property type="entry name" value="Terpene_cyclase-like_1_C"/>
</dbReference>
<evidence type="ECO:0000259" key="5">
    <source>
        <dbReference type="Pfam" id="PF01397"/>
    </source>
</evidence>
<dbReference type="EMBL" id="OL989439">
    <property type="protein sequence ID" value="UPQ49778.1"/>
    <property type="molecule type" value="mRNA"/>
</dbReference>